<dbReference type="EMBL" id="QOIL01000035">
    <property type="protein sequence ID" value="RCG19033.1"/>
    <property type="molecule type" value="Genomic_DNA"/>
</dbReference>
<name>A0A367EM42_9ACTN</name>
<sequence length="170" mass="17619">MSGLQLRRMLQERALREARHKELAVTAVLSGRERLDDARDRLASVTTDYDVALATLANVLGSAEAAAAFLQEILGEAAESATVISKALRVADGAMVKEAERVLAEQALTEPSRAGRGRRPRRTSQPSQAVPDPAGVQSPGSGEAGADAGPKRPEGAGNSDPPQAGGGAWG</sequence>
<feature type="region of interest" description="Disordered" evidence="1">
    <location>
        <begin position="106"/>
        <end position="170"/>
    </location>
</feature>
<accession>A0A367EM42</accession>
<protein>
    <submittedName>
        <fullName evidence="2">Uncharacterized protein</fullName>
    </submittedName>
</protein>
<evidence type="ECO:0000313" key="3">
    <source>
        <dbReference type="Proteomes" id="UP000253094"/>
    </source>
</evidence>
<evidence type="ECO:0000313" key="2">
    <source>
        <dbReference type="EMBL" id="RCG19033.1"/>
    </source>
</evidence>
<dbReference type="Proteomes" id="UP000253094">
    <property type="component" value="Unassembled WGS sequence"/>
</dbReference>
<keyword evidence="3" id="KW-1185">Reference proteome</keyword>
<gene>
    <name evidence="2" type="ORF">DQ384_38535</name>
</gene>
<reference evidence="2 3" key="1">
    <citation type="submission" date="2018-06" db="EMBL/GenBank/DDBJ databases">
        <title>Sphaerisporangium craniellae sp. nov., isolated from a marine sponge in the South China Sea.</title>
        <authorList>
            <person name="Li L."/>
        </authorList>
    </citation>
    <scope>NUCLEOTIDE SEQUENCE [LARGE SCALE GENOMIC DNA]</scope>
    <source>
        <strain evidence="2 3">CCTCC AA 208026</strain>
    </source>
</reference>
<dbReference type="AlphaFoldDB" id="A0A367EM42"/>
<comment type="caution">
    <text evidence="2">The sequence shown here is derived from an EMBL/GenBank/DDBJ whole genome shotgun (WGS) entry which is preliminary data.</text>
</comment>
<proteinExistence type="predicted"/>
<organism evidence="2 3">
    <name type="scientific">Sphaerisporangium album</name>
    <dbReference type="NCBI Taxonomy" id="509200"/>
    <lineage>
        <taxon>Bacteria</taxon>
        <taxon>Bacillati</taxon>
        <taxon>Actinomycetota</taxon>
        <taxon>Actinomycetes</taxon>
        <taxon>Streptosporangiales</taxon>
        <taxon>Streptosporangiaceae</taxon>
        <taxon>Sphaerisporangium</taxon>
    </lineage>
</organism>
<evidence type="ECO:0000256" key="1">
    <source>
        <dbReference type="SAM" id="MobiDB-lite"/>
    </source>
</evidence>